<dbReference type="Pfam" id="PF01565">
    <property type="entry name" value="FAD_binding_4"/>
    <property type="match status" value="1"/>
</dbReference>
<keyword evidence="14" id="KW-1185">Reference proteome</keyword>
<dbReference type="Proteomes" id="UP000223606">
    <property type="component" value="Chromosome 1"/>
</dbReference>
<dbReference type="KEGG" id="hdi:HDIA_3734"/>
<feature type="binding site" evidence="9 11">
    <location>
        <begin position="86"/>
        <end position="90"/>
    </location>
    <ligand>
        <name>FAD</name>
        <dbReference type="ChEBI" id="CHEBI:57692"/>
    </ligand>
</feature>
<evidence type="ECO:0000256" key="6">
    <source>
        <dbReference type="ARBA" id="ARBA00022827"/>
    </source>
</evidence>
<dbReference type="InterPro" id="IPR016169">
    <property type="entry name" value="FAD-bd_PCMH_sub2"/>
</dbReference>
<keyword evidence="4 9" id="KW-0285">Flavoprotein</keyword>
<comment type="subcellular location">
    <subcellularLocation>
        <location evidence="9">Cell inner membrane</location>
        <topology evidence="9">Peripheral membrane protein</topology>
        <orientation evidence="9">Cytoplasmic side</orientation>
    </subcellularLocation>
</comment>
<dbReference type="InterPro" id="IPR036318">
    <property type="entry name" value="FAD-bd_PCMH-like_sf"/>
</dbReference>
<keyword evidence="2 9" id="KW-1003">Cell membrane</keyword>
<dbReference type="InterPro" id="IPR016167">
    <property type="entry name" value="FAD-bd_PCMH_sub1"/>
</dbReference>
<reference evidence="14" key="1">
    <citation type="submission" date="2017-09" db="EMBL/GenBank/DDBJ databases">
        <title>Genome sequence of Nannocystis excedens DSM 71.</title>
        <authorList>
            <person name="Blom J."/>
        </authorList>
    </citation>
    <scope>NUCLEOTIDE SEQUENCE [LARGE SCALE GENOMIC DNA]</scope>
    <source>
        <strain evidence="14">type strain: E19</strain>
    </source>
</reference>
<evidence type="ECO:0000256" key="9">
    <source>
        <dbReference type="HAMAP-Rule" id="MF_02092"/>
    </source>
</evidence>
<evidence type="ECO:0000256" key="4">
    <source>
        <dbReference type="ARBA" id="ARBA00022630"/>
    </source>
</evidence>
<dbReference type="InterPro" id="IPR016166">
    <property type="entry name" value="FAD-bd_PCMH"/>
</dbReference>
<dbReference type="FunFam" id="3.30.43.10:FF:000005">
    <property type="entry name" value="Quinone-dependent D-lactate dehydrogenase"/>
    <property type="match status" value="1"/>
</dbReference>
<proteinExistence type="inferred from homology"/>
<sequence>MPLSRPIVTAPQPAAPAANVQLIADLKRIVGAAHVLTKPSSTRRFRRGFRFGEGPALAVVRPGSLIEQWRVLNACVAAGKIVLMQAANTGITGGSTPDGDTYDREIVIISTLRMDRIHVIKGGAQVVCLPGATLFKLEKTLAPLGRNPHSVIGSSCIGSSVFGGVCNNSGGALIHRGPAFTQMTLYAQVTAEGQVELINHLGIRIAGDPEAILARVEKGDFALADIEDDPHRFCSDHGYQDHVRDIDSPTPARFNADPKRLFESAGSAGKVMILAVRLDTFPKEDRTQVFYIGTNDPAELTEIRRHILANFKNLPIEGEYIHRDAFDIAEKYGKDTFLAIEILGTDRLPLMFALKGRFDALCAQIGLPADLSDRIMQFGSTFFPRHLPKRMYDYRKRYEHHLMLRMADDGIAEAEAYLARILPSANGAYFTCTKTEGEKAFLHRFAAAGAAIRYRAIHHREVEDIVALDLALPRNELNWMETLPEAITKGILHKLYYGHFFCHVFHQDYVVKKGFKPDDIEHAMWKLLDARGAEYPAEHNVGHLYIAKPALVDHYHSLDPTNSFNPGVGHTSKLANWK</sequence>
<evidence type="ECO:0000259" key="12">
    <source>
        <dbReference type="PROSITE" id="PS51387"/>
    </source>
</evidence>
<dbReference type="OrthoDB" id="9772552at2"/>
<name>A0A2C9DCE3_9HYPH</name>
<keyword evidence="8 9" id="KW-0472">Membrane</keyword>
<evidence type="ECO:0000256" key="10">
    <source>
        <dbReference type="PIRNR" id="PIRNR000101"/>
    </source>
</evidence>
<dbReference type="PROSITE" id="PS51387">
    <property type="entry name" value="FAD_PCMH"/>
    <property type="match status" value="1"/>
</dbReference>
<dbReference type="GO" id="GO:0102029">
    <property type="term" value="F:D-lactate dehydrogenase (quinone) activity"/>
    <property type="evidence" value="ECO:0007669"/>
    <property type="project" value="UniProtKB-EC"/>
</dbReference>
<dbReference type="Gene3D" id="3.30.465.10">
    <property type="match status" value="1"/>
</dbReference>
<dbReference type="Gene3D" id="3.30.70.610">
    <property type="entry name" value="D-lactate dehydrogenase, cap domain, subdomain 1"/>
    <property type="match status" value="2"/>
</dbReference>
<dbReference type="PANTHER" id="PTHR43716:SF1">
    <property type="entry name" value="D-2-HYDROXYGLUTARATE DEHYDROGENASE, MITOCHONDRIAL"/>
    <property type="match status" value="1"/>
</dbReference>
<dbReference type="InterPro" id="IPR012256">
    <property type="entry name" value="D_lactate_DH"/>
</dbReference>
<dbReference type="GO" id="GO:0071949">
    <property type="term" value="F:FAD binding"/>
    <property type="evidence" value="ECO:0007669"/>
    <property type="project" value="InterPro"/>
</dbReference>
<feature type="binding site" evidence="11">
    <location>
        <position position="268"/>
    </location>
    <ligand>
        <name>FAD</name>
        <dbReference type="ChEBI" id="CHEBI:57692"/>
    </ligand>
</feature>
<dbReference type="InterPro" id="IPR006094">
    <property type="entry name" value="Oxid_FAD_bind_N"/>
</dbReference>
<evidence type="ECO:0000256" key="7">
    <source>
        <dbReference type="ARBA" id="ARBA00023002"/>
    </source>
</evidence>
<dbReference type="GO" id="GO:0004458">
    <property type="term" value="F:D-lactate dehydrogenase (cytochrome) activity"/>
    <property type="evidence" value="ECO:0007669"/>
    <property type="project" value="UniProtKB-UniRule"/>
</dbReference>
<dbReference type="InterPro" id="IPR016172">
    <property type="entry name" value="D-lactate_DH_C-sub1"/>
</dbReference>
<evidence type="ECO:0000256" key="2">
    <source>
        <dbReference type="ARBA" id="ARBA00022475"/>
    </source>
</evidence>
<dbReference type="GO" id="GO:0031234">
    <property type="term" value="C:extrinsic component of cytoplasmic side of plasma membrane"/>
    <property type="evidence" value="ECO:0007669"/>
    <property type="project" value="UniProtKB-UniRule"/>
</dbReference>
<keyword evidence="7 9" id="KW-0560">Oxidoreductase</keyword>
<keyword evidence="5 9" id="KW-0874">Quinone</keyword>
<feature type="domain" description="FAD-binding PCMH-type" evidence="12">
    <location>
        <begin position="51"/>
        <end position="283"/>
    </location>
</feature>
<dbReference type="Gene3D" id="3.30.43.10">
    <property type="entry name" value="Uridine Diphospho-n-acetylenolpyruvylglucosamine Reductase, domain 2"/>
    <property type="match status" value="1"/>
</dbReference>
<keyword evidence="3 9" id="KW-0997">Cell inner membrane</keyword>
<feature type="binding site" evidence="9 11">
    <location>
        <position position="153"/>
    </location>
    <ligand>
        <name>FAD</name>
        <dbReference type="ChEBI" id="CHEBI:57692"/>
    </ligand>
</feature>
<dbReference type="Gene3D" id="3.30.1370.20">
    <property type="entry name" value="D-lactate dehydrogenase, cap domain, subdomain 2"/>
    <property type="match status" value="1"/>
</dbReference>
<evidence type="ECO:0000313" key="13">
    <source>
        <dbReference type="EMBL" id="SON57275.1"/>
    </source>
</evidence>
<comment type="function">
    <text evidence="9 10">Catalyzes the oxidation of D-lactate to pyruvate.</text>
</comment>
<dbReference type="SUPFAM" id="SSF56176">
    <property type="entry name" value="FAD-binding/transporter-associated domain-like"/>
    <property type="match status" value="1"/>
</dbReference>
<evidence type="ECO:0000256" key="11">
    <source>
        <dbReference type="PIRSR" id="PIRSR000101-1"/>
    </source>
</evidence>
<evidence type="ECO:0000313" key="14">
    <source>
        <dbReference type="Proteomes" id="UP000223606"/>
    </source>
</evidence>
<accession>A0A2C9DCE3</accession>
<feature type="binding site" evidence="9 11">
    <location>
        <position position="170"/>
    </location>
    <ligand>
        <name>FAD</name>
        <dbReference type="ChEBI" id="CHEBI:57692"/>
    </ligand>
</feature>
<protein>
    <recommendedName>
        <fullName evidence="9">Quinone-dependent D-lactate dehydrogenase</fullName>
        <ecNumber evidence="9">1.1.5.12</ecNumber>
    </recommendedName>
    <alternativeName>
        <fullName evidence="9">D-lactate dehydrogenase</fullName>
        <shortName evidence="9">D-LDH</shortName>
    </alternativeName>
</protein>
<dbReference type="RefSeq" id="WP_099557559.1">
    <property type="nucleotide sequence ID" value="NZ_LT960614.1"/>
</dbReference>
<dbReference type="EMBL" id="LT960614">
    <property type="protein sequence ID" value="SON57275.1"/>
    <property type="molecule type" value="Genomic_DNA"/>
</dbReference>
<gene>
    <name evidence="9 13" type="primary">dld</name>
    <name evidence="13" type="ORF">HDIA_3734</name>
</gene>
<dbReference type="PIRSF" id="PIRSF000101">
    <property type="entry name" value="D-lactate_dh"/>
    <property type="match status" value="1"/>
</dbReference>
<comment type="catalytic activity">
    <reaction evidence="9 10">
        <text>(R)-lactate + a quinone = a quinol + pyruvate</text>
        <dbReference type="Rhea" id="RHEA:51468"/>
        <dbReference type="ChEBI" id="CHEBI:15361"/>
        <dbReference type="ChEBI" id="CHEBI:16004"/>
        <dbReference type="ChEBI" id="CHEBI:24646"/>
        <dbReference type="ChEBI" id="CHEBI:132124"/>
        <dbReference type="EC" id="1.1.5.12"/>
    </reaction>
</comment>
<comment type="cofactor">
    <cofactor evidence="1 9 10 11">
        <name>FAD</name>
        <dbReference type="ChEBI" id="CHEBI:57692"/>
    </cofactor>
</comment>
<evidence type="ECO:0000256" key="5">
    <source>
        <dbReference type="ARBA" id="ARBA00022719"/>
    </source>
</evidence>
<dbReference type="Pfam" id="PF09330">
    <property type="entry name" value="Lact-deh-memb"/>
    <property type="match status" value="1"/>
</dbReference>
<evidence type="ECO:0000256" key="8">
    <source>
        <dbReference type="ARBA" id="ARBA00023136"/>
    </source>
</evidence>
<dbReference type="InterPro" id="IPR016164">
    <property type="entry name" value="FAD-linked_Oxase-like_C"/>
</dbReference>
<comment type="similarity">
    <text evidence="9">Belongs to the quinone-dependent D-lactate dehydrogenase family.</text>
</comment>
<dbReference type="NCBIfam" id="NF008387">
    <property type="entry name" value="PRK11183.1"/>
    <property type="match status" value="1"/>
</dbReference>
<dbReference type="SUPFAM" id="SSF55103">
    <property type="entry name" value="FAD-linked oxidases, C-terminal domain"/>
    <property type="match status" value="1"/>
</dbReference>
<dbReference type="AlphaFoldDB" id="A0A2C9DCE3"/>
<dbReference type="EC" id="1.1.5.12" evidence="9"/>
<keyword evidence="6 9" id="KW-0274">FAD</keyword>
<dbReference type="InterPro" id="IPR016173">
    <property type="entry name" value="D-lactate_DH_C-sub2"/>
</dbReference>
<dbReference type="InterPro" id="IPR015409">
    <property type="entry name" value="Lactate_DH_C"/>
</dbReference>
<organism evidence="13 14">
    <name type="scientific">Hartmannibacter diazotrophicus</name>
    <dbReference type="NCBI Taxonomy" id="1482074"/>
    <lineage>
        <taxon>Bacteria</taxon>
        <taxon>Pseudomonadati</taxon>
        <taxon>Pseudomonadota</taxon>
        <taxon>Alphaproteobacteria</taxon>
        <taxon>Hyphomicrobiales</taxon>
        <taxon>Pleomorphomonadaceae</taxon>
        <taxon>Hartmannibacter</taxon>
    </lineage>
</organism>
<dbReference type="HAMAP" id="MF_02092">
    <property type="entry name" value="DLDH_Dld"/>
    <property type="match status" value="1"/>
</dbReference>
<feature type="binding site" evidence="9 11">
    <location>
        <begin position="94"/>
        <end position="95"/>
    </location>
    <ligand>
        <name>FAD</name>
        <dbReference type="ChEBI" id="CHEBI:57692"/>
    </ligand>
</feature>
<dbReference type="GO" id="GO:0006089">
    <property type="term" value="P:lactate metabolic process"/>
    <property type="evidence" value="ECO:0007669"/>
    <property type="project" value="UniProtKB-UniRule"/>
</dbReference>
<dbReference type="PANTHER" id="PTHR43716">
    <property type="entry name" value="D-2-HYDROXYGLUTARATE DEHYDROGENASE, MITOCHONDRIAL"/>
    <property type="match status" value="1"/>
</dbReference>
<feature type="binding site" evidence="9 11">
    <location>
        <position position="160"/>
    </location>
    <ligand>
        <name>FAD</name>
        <dbReference type="ChEBI" id="CHEBI:57692"/>
    </ligand>
</feature>
<dbReference type="GO" id="GO:0022904">
    <property type="term" value="P:respiratory electron transport chain"/>
    <property type="evidence" value="ECO:0007669"/>
    <property type="project" value="InterPro"/>
</dbReference>
<evidence type="ECO:0000256" key="1">
    <source>
        <dbReference type="ARBA" id="ARBA00001974"/>
    </source>
</evidence>
<evidence type="ECO:0000256" key="3">
    <source>
        <dbReference type="ARBA" id="ARBA00022519"/>
    </source>
</evidence>
<dbReference type="InterPro" id="IPR051264">
    <property type="entry name" value="FAD-oxidored/transferase_4"/>
</dbReference>
<feature type="binding site" evidence="9 11">
    <location>
        <position position="273"/>
    </location>
    <ligand>
        <name>FAD</name>
        <dbReference type="ChEBI" id="CHEBI:57692"/>
    </ligand>
</feature>
<dbReference type="GO" id="GO:0055085">
    <property type="term" value="P:transmembrane transport"/>
    <property type="evidence" value="ECO:0007669"/>
    <property type="project" value="InterPro"/>
</dbReference>
<dbReference type="GO" id="GO:0048038">
    <property type="term" value="F:quinone binding"/>
    <property type="evidence" value="ECO:0007669"/>
    <property type="project" value="UniProtKB-KW"/>
</dbReference>